<dbReference type="EMBL" id="JAIWJX010000004">
    <property type="protein sequence ID" value="MCK6259498.1"/>
    <property type="molecule type" value="Genomic_DNA"/>
</dbReference>
<feature type="transmembrane region" description="Helical" evidence="1">
    <location>
        <begin position="206"/>
        <end position="223"/>
    </location>
</feature>
<feature type="transmembrane region" description="Helical" evidence="1">
    <location>
        <begin position="288"/>
        <end position="309"/>
    </location>
</feature>
<organism evidence="2 3">
    <name type="scientific">Fictibacillus marinisediminis</name>
    <dbReference type="NCBI Taxonomy" id="2878389"/>
    <lineage>
        <taxon>Bacteria</taxon>
        <taxon>Bacillati</taxon>
        <taxon>Bacillota</taxon>
        <taxon>Bacilli</taxon>
        <taxon>Bacillales</taxon>
        <taxon>Fictibacillaceae</taxon>
        <taxon>Fictibacillus</taxon>
    </lineage>
</organism>
<proteinExistence type="predicted"/>
<feature type="transmembrane region" description="Helical" evidence="1">
    <location>
        <begin position="76"/>
        <end position="98"/>
    </location>
</feature>
<keyword evidence="3" id="KW-1185">Reference proteome</keyword>
<evidence type="ECO:0000313" key="2">
    <source>
        <dbReference type="EMBL" id="MCK6259498.1"/>
    </source>
</evidence>
<evidence type="ECO:0000313" key="3">
    <source>
        <dbReference type="Proteomes" id="UP001139011"/>
    </source>
</evidence>
<reference evidence="2" key="1">
    <citation type="submission" date="2021-09" db="EMBL/GenBank/DDBJ databases">
        <title>Genome analysis of Fictibacillus sp. KIGAM418 isolated from marine sediment.</title>
        <authorList>
            <person name="Seo M.-J."/>
            <person name="Cho E.-S."/>
            <person name="Hwang C.Y."/>
        </authorList>
    </citation>
    <scope>NUCLEOTIDE SEQUENCE</scope>
    <source>
        <strain evidence="2">KIGAM418</strain>
    </source>
</reference>
<evidence type="ECO:0000256" key="1">
    <source>
        <dbReference type="SAM" id="Phobius"/>
    </source>
</evidence>
<feature type="transmembrane region" description="Helical" evidence="1">
    <location>
        <begin position="160"/>
        <end position="185"/>
    </location>
</feature>
<dbReference type="AlphaFoldDB" id="A0A9X2BJB9"/>
<accession>A0A9X2BJB9</accession>
<sequence>MSFKTEKVSNHIYLTIQSLYTLRRRIIWTILAMAVGILIAGFWNYNFVDGFGRDIVAKNMVGDTNQVAGSFRERGFGFGVLFAFAAGLAATFTACNCVTFSMLPSLACSTDRTSTRKTALKALGIFSLGVLVVTAAYGFYTGSMGSDTVQAYNGRETRLSQATVTFTLLGLFMVVWGAISFGFLNRLILRIPLHVRGLFGNPLTKAGLMGIQVGLFTVGRPFGVFRDFLAYAASTRNPLYGAFVMSIQGIGQITIMVILFLIILSLFGKRLARWSNDKPHHAELISTTALFLGGAYFIFYWGFAVPFGVGRWGEWFGWY</sequence>
<keyword evidence="1" id="KW-0812">Transmembrane</keyword>
<keyword evidence="1" id="KW-1133">Transmembrane helix</keyword>
<feature type="transmembrane region" description="Helical" evidence="1">
    <location>
        <begin position="119"/>
        <end position="140"/>
    </location>
</feature>
<feature type="transmembrane region" description="Helical" evidence="1">
    <location>
        <begin position="26"/>
        <end position="45"/>
    </location>
</feature>
<gene>
    <name evidence="2" type="ORF">LCY76_23280</name>
</gene>
<dbReference type="Proteomes" id="UP001139011">
    <property type="component" value="Unassembled WGS sequence"/>
</dbReference>
<feature type="transmembrane region" description="Helical" evidence="1">
    <location>
        <begin position="243"/>
        <end position="267"/>
    </location>
</feature>
<protein>
    <submittedName>
        <fullName evidence="2">Sulfite exporter TauE/SafE family protein</fullName>
    </submittedName>
</protein>
<comment type="caution">
    <text evidence="2">The sequence shown here is derived from an EMBL/GenBank/DDBJ whole genome shotgun (WGS) entry which is preliminary data.</text>
</comment>
<keyword evidence="1" id="KW-0472">Membrane</keyword>
<name>A0A9X2BJB9_9BACL</name>
<dbReference type="RefSeq" id="WP_248254866.1">
    <property type="nucleotide sequence ID" value="NZ_JAIWJX010000004.1"/>
</dbReference>